<accession>A0AAD7K4J4</accession>
<dbReference type="AlphaFoldDB" id="A0AAD7K4J4"/>
<organism evidence="2 3">
    <name type="scientific">Mycena metata</name>
    <dbReference type="NCBI Taxonomy" id="1033252"/>
    <lineage>
        <taxon>Eukaryota</taxon>
        <taxon>Fungi</taxon>
        <taxon>Dikarya</taxon>
        <taxon>Basidiomycota</taxon>
        <taxon>Agaricomycotina</taxon>
        <taxon>Agaricomycetes</taxon>
        <taxon>Agaricomycetidae</taxon>
        <taxon>Agaricales</taxon>
        <taxon>Marasmiineae</taxon>
        <taxon>Mycenaceae</taxon>
        <taxon>Mycena</taxon>
    </lineage>
</organism>
<evidence type="ECO:0000313" key="3">
    <source>
        <dbReference type="Proteomes" id="UP001215598"/>
    </source>
</evidence>
<feature type="coiled-coil region" evidence="1">
    <location>
        <begin position="368"/>
        <end position="445"/>
    </location>
</feature>
<comment type="caution">
    <text evidence="2">The sequence shown here is derived from an EMBL/GenBank/DDBJ whole genome shotgun (WGS) entry which is preliminary data.</text>
</comment>
<reference evidence="2" key="1">
    <citation type="submission" date="2023-03" db="EMBL/GenBank/DDBJ databases">
        <title>Massive genome expansion in bonnet fungi (Mycena s.s.) driven by repeated elements and novel gene families across ecological guilds.</title>
        <authorList>
            <consortium name="Lawrence Berkeley National Laboratory"/>
            <person name="Harder C.B."/>
            <person name="Miyauchi S."/>
            <person name="Viragh M."/>
            <person name="Kuo A."/>
            <person name="Thoen E."/>
            <person name="Andreopoulos B."/>
            <person name="Lu D."/>
            <person name="Skrede I."/>
            <person name="Drula E."/>
            <person name="Henrissat B."/>
            <person name="Morin E."/>
            <person name="Kohler A."/>
            <person name="Barry K."/>
            <person name="LaButti K."/>
            <person name="Morin E."/>
            <person name="Salamov A."/>
            <person name="Lipzen A."/>
            <person name="Mereny Z."/>
            <person name="Hegedus B."/>
            <person name="Baldrian P."/>
            <person name="Stursova M."/>
            <person name="Weitz H."/>
            <person name="Taylor A."/>
            <person name="Grigoriev I.V."/>
            <person name="Nagy L.G."/>
            <person name="Martin F."/>
            <person name="Kauserud H."/>
        </authorList>
    </citation>
    <scope>NUCLEOTIDE SEQUENCE</scope>
    <source>
        <strain evidence="2">CBHHK182m</strain>
    </source>
</reference>
<dbReference type="Proteomes" id="UP001215598">
    <property type="component" value="Unassembled WGS sequence"/>
</dbReference>
<keyword evidence="3" id="KW-1185">Reference proteome</keyword>
<evidence type="ECO:0000256" key="1">
    <source>
        <dbReference type="SAM" id="Coils"/>
    </source>
</evidence>
<gene>
    <name evidence="2" type="ORF">B0H16DRAFT_1711837</name>
</gene>
<keyword evidence="1" id="KW-0175">Coiled coil</keyword>
<protein>
    <submittedName>
        <fullName evidence="2">Uncharacterized protein</fullName>
    </submittedName>
</protein>
<proteinExistence type="predicted"/>
<sequence length="446" mass="50740">MLQSLLNIFFPHKREKIPSADPEFVKMSPFVTSLHPRKYISGVLETKVLTHSTTSWLKTLASVGDDERRLEDLDRCIVDAVHHFRSAKMVHESAGFTFHLAPENLADVSARVRTEDYRAAQVHRIPAVGTPDKRPAQTRAMDSFQLSADCLKIGDKTATNDMLKVDANYNELQLTPAHNCYKMLQGFTVPLGTPLSERLTVLDCAILASVITQWASDYSRLNHMCLWFATVFFLAARRICAERGYPPIPTETPDLVRFGGKWRNVSLIDPRTGRLLFNKLNPTDIHKIKKYMRRGMSRSAVDVEETEKFLQQLDTDIARLSQDEKTTGTDTMDTILLLFNTRRLQVRERMHADIRVAWEKKTAFERRAVAAEQRANEEAVQAQRAKEEVVAADQRVQEAERRAQEVVAAAKEEAAQTRQWAQQQVQEAEQRAQAAEAALRARDKDL</sequence>
<dbReference type="EMBL" id="JARKIB010000007">
    <property type="protein sequence ID" value="KAJ7778329.1"/>
    <property type="molecule type" value="Genomic_DNA"/>
</dbReference>
<name>A0AAD7K4J4_9AGAR</name>
<evidence type="ECO:0000313" key="2">
    <source>
        <dbReference type="EMBL" id="KAJ7778329.1"/>
    </source>
</evidence>